<accession>A0A4Q1AHC5</accession>
<evidence type="ECO:0008006" key="7">
    <source>
        <dbReference type="Google" id="ProtNLM"/>
    </source>
</evidence>
<feature type="non-terminal residue" evidence="5">
    <location>
        <position position="502"/>
    </location>
</feature>
<evidence type="ECO:0000256" key="1">
    <source>
        <dbReference type="SAM" id="Coils"/>
    </source>
</evidence>
<dbReference type="CDD" id="cd06225">
    <property type="entry name" value="HAMP"/>
    <property type="match status" value="1"/>
</dbReference>
<evidence type="ECO:0000313" key="5">
    <source>
        <dbReference type="EMBL" id="RXK02063.1"/>
    </source>
</evidence>
<dbReference type="Gene3D" id="1.20.120.1530">
    <property type="match status" value="1"/>
</dbReference>
<feature type="coiled-coil region" evidence="1">
    <location>
        <begin position="190"/>
        <end position="217"/>
    </location>
</feature>
<dbReference type="SMART" id="SM01358">
    <property type="entry name" value="HBM"/>
    <property type="match status" value="1"/>
</dbReference>
<organism evidence="5 6">
    <name type="scientific">Halarcobacter ebronensis</name>
    <dbReference type="NCBI Taxonomy" id="1462615"/>
    <lineage>
        <taxon>Bacteria</taxon>
        <taxon>Pseudomonadati</taxon>
        <taxon>Campylobacterota</taxon>
        <taxon>Epsilonproteobacteria</taxon>
        <taxon>Campylobacterales</taxon>
        <taxon>Arcobacteraceae</taxon>
        <taxon>Halarcobacter</taxon>
    </lineage>
</organism>
<keyword evidence="6" id="KW-1185">Reference proteome</keyword>
<evidence type="ECO:0000313" key="6">
    <source>
        <dbReference type="Proteomes" id="UP000289758"/>
    </source>
</evidence>
<evidence type="ECO:0000256" key="2">
    <source>
        <dbReference type="SAM" id="Phobius"/>
    </source>
</evidence>
<name>A0A4Q1AHC5_9BACT</name>
<feature type="transmembrane region" description="Helical" evidence="2">
    <location>
        <begin position="299"/>
        <end position="321"/>
    </location>
</feature>
<gene>
    <name evidence="5" type="ORF">CRV07_14195</name>
</gene>
<dbReference type="Pfam" id="PF00672">
    <property type="entry name" value="HAMP"/>
    <property type="match status" value="1"/>
</dbReference>
<dbReference type="EMBL" id="PDKK01000018">
    <property type="protein sequence ID" value="RXK02063.1"/>
    <property type="molecule type" value="Genomic_DNA"/>
</dbReference>
<dbReference type="SMART" id="SM00304">
    <property type="entry name" value="HAMP"/>
    <property type="match status" value="2"/>
</dbReference>
<dbReference type="Proteomes" id="UP000289758">
    <property type="component" value="Unassembled WGS sequence"/>
</dbReference>
<feature type="domain" description="HBM" evidence="4">
    <location>
        <begin position="45"/>
        <end position="284"/>
    </location>
</feature>
<dbReference type="InterPro" id="IPR003660">
    <property type="entry name" value="HAMP_dom"/>
</dbReference>
<feature type="domain" description="HAMP" evidence="3">
    <location>
        <begin position="318"/>
        <end position="371"/>
    </location>
</feature>
<dbReference type="RefSeq" id="WP_164969529.1">
    <property type="nucleotide sequence ID" value="NZ_PDKK01000018.1"/>
</dbReference>
<dbReference type="GO" id="GO:0007165">
    <property type="term" value="P:signal transduction"/>
    <property type="evidence" value="ECO:0007669"/>
    <property type="project" value="InterPro"/>
</dbReference>
<reference evidence="5 6" key="1">
    <citation type="submission" date="2017-10" db="EMBL/GenBank/DDBJ databases">
        <title>Genomics of the genus Arcobacter.</title>
        <authorList>
            <person name="Perez-Cataluna A."/>
            <person name="Figueras M.J."/>
        </authorList>
    </citation>
    <scope>NUCLEOTIDE SEQUENCE [LARGE SCALE GENOMIC DNA]</scope>
    <source>
        <strain evidence="5 6">CECT 8441</strain>
    </source>
</reference>
<dbReference type="GO" id="GO:0016020">
    <property type="term" value="C:membrane"/>
    <property type="evidence" value="ECO:0007669"/>
    <property type="project" value="InterPro"/>
</dbReference>
<proteinExistence type="predicted"/>
<keyword evidence="2" id="KW-0472">Membrane</keyword>
<protein>
    <recommendedName>
        <fullName evidence="7">HAMP domain-containing protein</fullName>
    </recommendedName>
</protein>
<dbReference type="PROSITE" id="PS51753">
    <property type="entry name" value="HBM"/>
    <property type="match status" value="1"/>
</dbReference>
<evidence type="ECO:0000259" key="3">
    <source>
        <dbReference type="PROSITE" id="PS50885"/>
    </source>
</evidence>
<dbReference type="InterPro" id="IPR032255">
    <property type="entry name" value="HBM"/>
</dbReference>
<comment type="caution">
    <text evidence="5">The sequence shown here is derived from an EMBL/GenBank/DDBJ whole genome shotgun (WGS) entry which is preliminary data.</text>
</comment>
<keyword evidence="2" id="KW-0812">Transmembrane</keyword>
<evidence type="ECO:0000259" key="4">
    <source>
        <dbReference type="PROSITE" id="PS51753"/>
    </source>
</evidence>
<sequence>MFKNISIKMKLIASFSMVSIFVAFLSIYSVSGIDESSDGFKNYRAMAKDSLLASSVQSNMLMLRMNVKDFLNTSSDVDIKEFNDYYKKISELTKVALKEIENPKRAPLVKQIDENLIKYKEDFEKLIKLTRSQDKLVLSVLTSTGKKIEVLLNSIMVTADIDGKNEVAIETAFAIRAIISSRLSAMEYKNSKNSEDLKKANKDLDDLFEQLIEIRDIVTNVSRKNKLLEAIKLVEEYKKGLKDLETIFLQRDKTIDKTSSLGENIAQMTEDIKVSIKEEQDNIGPRVAKLNSNLMEASLTVSIIIILCVIFFAIVIPINIAKSIKRLNDGILNLLHSNDVRSRVEVLSKDELGEVSTNFNKYLQAIEDGLKQDSLVIDDVKRVVNEVKNGILSKKVELDTKNESLKELKDIFNQMLELLGNRIAPNMNEIKFALEKYQELDFTHRLPKIGGETLNGLNSLSEIINEMLVENKSIGLTLQESADILLENVESLSNSTNEAAAS</sequence>
<dbReference type="AlphaFoldDB" id="A0A4Q1AHC5"/>
<keyword evidence="2" id="KW-1133">Transmembrane helix</keyword>
<dbReference type="PROSITE" id="PS50885">
    <property type="entry name" value="HAMP"/>
    <property type="match status" value="1"/>
</dbReference>
<keyword evidence="1" id="KW-0175">Coiled coil</keyword>